<dbReference type="InterPro" id="IPR014875">
    <property type="entry name" value="Mor_transcription_activator"/>
</dbReference>
<accession>A0ABS4FQL8</accession>
<evidence type="ECO:0000259" key="1">
    <source>
        <dbReference type="Pfam" id="PF08765"/>
    </source>
</evidence>
<keyword evidence="3" id="KW-1185">Reference proteome</keyword>
<reference evidence="2 3" key="1">
    <citation type="submission" date="2021-03" db="EMBL/GenBank/DDBJ databases">
        <title>Genomic Encyclopedia of Type Strains, Phase IV (KMG-IV): sequencing the most valuable type-strain genomes for metagenomic binning, comparative biology and taxonomic classification.</title>
        <authorList>
            <person name="Goeker M."/>
        </authorList>
    </citation>
    <scope>NUCLEOTIDE SEQUENCE [LARGE SCALE GENOMIC DNA]</scope>
    <source>
        <strain evidence="2 3">DSM 14349</strain>
    </source>
</reference>
<dbReference type="Pfam" id="PF08765">
    <property type="entry name" value="Mor"/>
    <property type="match status" value="1"/>
</dbReference>
<dbReference type="InterPro" id="IPR052411">
    <property type="entry name" value="c-mor_Regulatory_Protein"/>
</dbReference>
<dbReference type="InterPro" id="IPR049739">
    <property type="entry name" value="YraL-like"/>
</dbReference>
<dbReference type="Proteomes" id="UP001519272">
    <property type="component" value="Unassembled WGS sequence"/>
</dbReference>
<feature type="domain" description="Mor transcription activator" evidence="1">
    <location>
        <begin position="14"/>
        <end position="91"/>
    </location>
</feature>
<dbReference type="EMBL" id="JAGGKG010000005">
    <property type="protein sequence ID" value="MBP1904881.1"/>
    <property type="molecule type" value="Genomic_DNA"/>
</dbReference>
<dbReference type="PANTHER" id="PTHR37812">
    <property type="entry name" value="MU-LIKE PROPHAGE FLUMU PROTEIN C"/>
    <property type="match status" value="1"/>
</dbReference>
<gene>
    <name evidence="2" type="ORF">J2Z32_001505</name>
</gene>
<dbReference type="RefSeq" id="WP_210088547.1">
    <property type="nucleotide sequence ID" value="NZ_JAGGKG010000005.1"/>
</dbReference>
<organism evidence="2 3">
    <name type="scientific">Paenibacillus turicensis</name>
    <dbReference type="NCBI Taxonomy" id="160487"/>
    <lineage>
        <taxon>Bacteria</taxon>
        <taxon>Bacillati</taxon>
        <taxon>Bacillota</taxon>
        <taxon>Bacilli</taxon>
        <taxon>Bacillales</taxon>
        <taxon>Paenibacillaceae</taxon>
        <taxon>Paenibacillus</taxon>
    </lineage>
</organism>
<protein>
    <submittedName>
        <fullName evidence="2">Mor family transcriptional regulator</fullName>
    </submittedName>
</protein>
<sequence length="101" mass="11675">MNYKNGREVLPPRLLEELQQYIQGELLYIPKQEQARTPWGELSGSRLSLNIRNQEIYDDYCNGQSVKVLATSYHLSEESIRKIISKMRDCEATVALAYTHA</sequence>
<name>A0ABS4FQL8_9BACL</name>
<dbReference type="SUPFAM" id="SSF46689">
    <property type="entry name" value="Homeodomain-like"/>
    <property type="match status" value="1"/>
</dbReference>
<evidence type="ECO:0000313" key="2">
    <source>
        <dbReference type="EMBL" id="MBP1904881.1"/>
    </source>
</evidence>
<dbReference type="Gene3D" id="1.10.10.60">
    <property type="entry name" value="Homeodomain-like"/>
    <property type="match status" value="1"/>
</dbReference>
<comment type="caution">
    <text evidence="2">The sequence shown here is derived from an EMBL/GenBank/DDBJ whole genome shotgun (WGS) entry which is preliminary data.</text>
</comment>
<dbReference type="NCBIfam" id="NF040785">
    <property type="entry name" value="CD3324_fam"/>
    <property type="match status" value="1"/>
</dbReference>
<dbReference type="PANTHER" id="PTHR37812:SF1">
    <property type="entry name" value="MU-LIKE PROPHAGE FLUMU PROTEIN C"/>
    <property type="match status" value="1"/>
</dbReference>
<dbReference type="InterPro" id="IPR009057">
    <property type="entry name" value="Homeodomain-like_sf"/>
</dbReference>
<proteinExistence type="predicted"/>
<evidence type="ECO:0000313" key="3">
    <source>
        <dbReference type="Proteomes" id="UP001519272"/>
    </source>
</evidence>